<dbReference type="EMBL" id="QGNW01001610">
    <property type="protein sequence ID" value="RVW35233.1"/>
    <property type="molecule type" value="Genomic_DNA"/>
</dbReference>
<evidence type="ECO:0000313" key="3">
    <source>
        <dbReference type="EMBL" id="RVW35233.1"/>
    </source>
</evidence>
<sequence>MMFLSWVLMWFEAISGLRINLDKSAPHRSVTVWDGVEERLRKKLARKVKLRIEQIQRDFLWGGGALEQKPYLVWWGLVCLDKSKGVIKGKFGEEQGGWCSKEVRGGFSVGLWKAIRREWIVVSGMLSFELSSRMLRSKMCGVPLWEGGSWSLYFSRPFNDCELDEDYGGKPAGQTKRKLGWLRLGPAHFPQNRGPGPALARNRCLNCQKLKPTWSYFAVLAGCFLSYTVVGHEGPAVLLVHGFGAFFEHYRDNIHPVADSGKRVWAITLLGFGKSEKPNVFYSELMWAELLRDFIIQVVGEPVHLVGNSIGGYFISIVAGLWPALAKSVILINSAGNVIPGYSSVPSSKALSPVGRGQVKGPT</sequence>
<accession>A0A438DIE8</accession>
<evidence type="ECO:0000259" key="2">
    <source>
        <dbReference type="Pfam" id="PF00561"/>
    </source>
</evidence>
<name>A0A438DIE8_VITVI</name>
<dbReference type="Gene3D" id="3.40.50.1820">
    <property type="entry name" value="alpha/beta hydrolase"/>
    <property type="match status" value="1"/>
</dbReference>
<evidence type="ECO:0000256" key="1">
    <source>
        <dbReference type="SAM" id="SignalP"/>
    </source>
</evidence>
<dbReference type="AlphaFoldDB" id="A0A438DIE8"/>
<feature type="chain" id="PRO_5019019693" description="AB hydrolase-1 domain-containing protein" evidence="1">
    <location>
        <begin position="17"/>
        <end position="363"/>
    </location>
</feature>
<dbReference type="PANTHER" id="PTHR47832:SF1">
    <property type="entry name" value="DNA PHOTOLYASE"/>
    <property type="match status" value="1"/>
</dbReference>
<dbReference type="Pfam" id="PF00561">
    <property type="entry name" value="Abhydrolase_1"/>
    <property type="match status" value="1"/>
</dbReference>
<dbReference type="InterPro" id="IPR000073">
    <property type="entry name" value="AB_hydrolase_1"/>
</dbReference>
<comment type="caution">
    <text evidence="3">The sequence shown here is derived from an EMBL/GenBank/DDBJ whole genome shotgun (WGS) entry which is preliminary data.</text>
</comment>
<evidence type="ECO:0000313" key="4">
    <source>
        <dbReference type="Proteomes" id="UP000288805"/>
    </source>
</evidence>
<gene>
    <name evidence="3" type="ORF">CK203_085832</name>
</gene>
<keyword evidence="1" id="KW-0732">Signal</keyword>
<protein>
    <recommendedName>
        <fullName evidence="2">AB hydrolase-1 domain-containing protein</fullName>
    </recommendedName>
</protein>
<dbReference type="InterPro" id="IPR029058">
    <property type="entry name" value="AB_hydrolase_fold"/>
</dbReference>
<dbReference type="Proteomes" id="UP000288805">
    <property type="component" value="Unassembled WGS sequence"/>
</dbReference>
<feature type="domain" description="AB hydrolase-1" evidence="2">
    <location>
        <begin position="235"/>
        <end position="334"/>
    </location>
</feature>
<organism evidence="3 4">
    <name type="scientific">Vitis vinifera</name>
    <name type="common">Grape</name>
    <dbReference type="NCBI Taxonomy" id="29760"/>
    <lineage>
        <taxon>Eukaryota</taxon>
        <taxon>Viridiplantae</taxon>
        <taxon>Streptophyta</taxon>
        <taxon>Embryophyta</taxon>
        <taxon>Tracheophyta</taxon>
        <taxon>Spermatophyta</taxon>
        <taxon>Magnoliopsida</taxon>
        <taxon>eudicotyledons</taxon>
        <taxon>Gunneridae</taxon>
        <taxon>Pentapetalae</taxon>
        <taxon>rosids</taxon>
        <taxon>Vitales</taxon>
        <taxon>Vitaceae</taxon>
        <taxon>Viteae</taxon>
        <taxon>Vitis</taxon>
    </lineage>
</organism>
<feature type="signal peptide" evidence="1">
    <location>
        <begin position="1"/>
        <end position="16"/>
    </location>
</feature>
<dbReference type="SUPFAM" id="SSF53474">
    <property type="entry name" value="alpha/beta-Hydrolases"/>
    <property type="match status" value="1"/>
</dbReference>
<dbReference type="PANTHER" id="PTHR47832">
    <property type="entry name" value="DNA PHOTOLYASE"/>
    <property type="match status" value="1"/>
</dbReference>
<proteinExistence type="predicted"/>
<reference evidence="3 4" key="1">
    <citation type="journal article" date="2018" name="PLoS Genet.">
        <title>Population sequencing reveals clonal diversity and ancestral inbreeding in the grapevine cultivar Chardonnay.</title>
        <authorList>
            <person name="Roach M.J."/>
            <person name="Johnson D.L."/>
            <person name="Bohlmann J."/>
            <person name="van Vuuren H.J."/>
            <person name="Jones S.J."/>
            <person name="Pretorius I.S."/>
            <person name="Schmidt S.A."/>
            <person name="Borneman A.R."/>
        </authorList>
    </citation>
    <scope>NUCLEOTIDE SEQUENCE [LARGE SCALE GENOMIC DNA]</scope>
    <source>
        <strain evidence="4">cv. Chardonnay</strain>
        <tissue evidence="3">Leaf</tissue>
    </source>
</reference>